<dbReference type="Pfam" id="PF05576">
    <property type="entry name" value="Peptidase_S37"/>
    <property type="match status" value="1"/>
</dbReference>
<evidence type="ECO:0008006" key="3">
    <source>
        <dbReference type="Google" id="ProtNLM"/>
    </source>
</evidence>
<evidence type="ECO:0000313" key="2">
    <source>
        <dbReference type="Proteomes" id="UP001499984"/>
    </source>
</evidence>
<name>A0ABP7UWR4_9ACTN</name>
<accession>A0ABP7UWR4</accession>
<dbReference type="InterPro" id="IPR008761">
    <property type="entry name" value="Peptidase_S37"/>
</dbReference>
<sequence length="133" mass="15114">MRQSVPYFYQLGTQIGYLDVPTAHLTGLLRRPRAVEPRNFVPRDIPMRFDPRAMPDIDRWVRRHGSRFLFVNGEQDPVVAEPFRLGPGTRDSRVLWAPGANHHLGLADLPPTARAETTATLLRWAGNPVAPRR</sequence>
<comment type="caution">
    <text evidence="1">The sequence shown here is derived from an EMBL/GenBank/DDBJ whole genome shotgun (WGS) entry which is preliminary data.</text>
</comment>
<keyword evidence="2" id="KW-1185">Reference proteome</keyword>
<organism evidence="1 2">
    <name type="scientific">Streptomyces shaanxiensis</name>
    <dbReference type="NCBI Taxonomy" id="653357"/>
    <lineage>
        <taxon>Bacteria</taxon>
        <taxon>Bacillati</taxon>
        <taxon>Actinomycetota</taxon>
        <taxon>Actinomycetes</taxon>
        <taxon>Kitasatosporales</taxon>
        <taxon>Streptomycetaceae</taxon>
        <taxon>Streptomyces</taxon>
    </lineage>
</organism>
<evidence type="ECO:0000313" key="1">
    <source>
        <dbReference type="EMBL" id="GAA4054500.1"/>
    </source>
</evidence>
<protein>
    <recommendedName>
        <fullName evidence="3">Alpha/beta hydrolase</fullName>
    </recommendedName>
</protein>
<proteinExistence type="predicted"/>
<reference evidence="2" key="1">
    <citation type="journal article" date="2019" name="Int. J. Syst. Evol. Microbiol.">
        <title>The Global Catalogue of Microorganisms (GCM) 10K type strain sequencing project: providing services to taxonomists for standard genome sequencing and annotation.</title>
        <authorList>
            <consortium name="The Broad Institute Genomics Platform"/>
            <consortium name="The Broad Institute Genome Sequencing Center for Infectious Disease"/>
            <person name="Wu L."/>
            <person name="Ma J."/>
        </authorList>
    </citation>
    <scope>NUCLEOTIDE SEQUENCE [LARGE SCALE GENOMIC DNA]</scope>
    <source>
        <strain evidence="2">JCM 16925</strain>
    </source>
</reference>
<dbReference type="EMBL" id="BAAAZY010000009">
    <property type="protein sequence ID" value="GAA4054500.1"/>
    <property type="molecule type" value="Genomic_DNA"/>
</dbReference>
<dbReference type="Proteomes" id="UP001499984">
    <property type="component" value="Unassembled WGS sequence"/>
</dbReference>
<dbReference type="RefSeq" id="WP_345012254.1">
    <property type="nucleotide sequence ID" value="NZ_BAAAZY010000009.1"/>
</dbReference>
<gene>
    <name evidence="1" type="ORF">GCM10022233_27590</name>
</gene>